<accession>A0A1I2X4H0</accession>
<dbReference type="InterPro" id="IPR027417">
    <property type="entry name" value="P-loop_NTPase"/>
</dbReference>
<dbReference type="Gene3D" id="3.40.50.300">
    <property type="entry name" value="P-loop containing nucleotide triphosphate hydrolases"/>
    <property type="match status" value="1"/>
</dbReference>
<name>A0A1I2X4H0_9HYPH</name>
<dbReference type="InterPro" id="IPR052922">
    <property type="entry name" value="Cytidylate_Kinase-2"/>
</dbReference>
<reference evidence="2" key="1">
    <citation type="submission" date="2016-10" db="EMBL/GenBank/DDBJ databases">
        <authorList>
            <person name="Varghese N."/>
            <person name="Submissions S."/>
        </authorList>
    </citation>
    <scope>NUCLEOTIDE SEQUENCE [LARGE SCALE GENOMIC DNA]</scope>
    <source>
        <strain evidence="2">Gh-105</strain>
    </source>
</reference>
<gene>
    <name evidence="1" type="ORF">SAMN05192565_13133</name>
</gene>
<dbReference type="OrthoDB" id="7210594at2"/>
<evidence type="ECO:0008006" key="3">
    <source>
        <dbReference type="Google" id="ProtNLM"/>
    </source>
</evidence>
<sequence>MTRINILGNSGSGKSTLARAIGEQLNSPVIHLDRLFWEPGWREADPRVFRRRVARAVGGDAWVCEGNYAAKTFDLRLARADLTIWLDTPRLTCAARVIRRSTGIKVRPDLPVGCKEGHLKNTIDLVRDIMQFDAVRRPRIEAELARWITAGSVLHLKDRRQIAAFLTSLRRPAG</sequence>
<dbReference type="CDD" id="cd02019">
    <property type="entry name" value="NK"/>
    <property type="match status" value="1"/>
</dbReference>
<dbReference type="SUPFAM" id="SSF52540">
    <property type="entry name" value="P-loop containing nucleoside triphosphate hydrolases"/>
    <property type="match status" value="1"/>
</dbReference>
<dbReference type="PANTHER" id="PTHR37816:SF1">
    <property type="entry name" value="TOXIN"/>
    <property type="match status" value="1"/>
</dbReference>
<dbReference type="PANTHER" id="PTHR37816">
    <property type="entry name" value="YALI0E33011P"/>
    <property type="match status" value="1"/>
</dbReference>
<dbReference type="Proteomes" id="UP000199229">
    <property type="component" value="Unassembled WGS sequence"/>
</dbReference>
<dbReference type="AlphaFoldDB" id="A0A1I2X4H0"/>
<keyword evidence="2" id="KW-1185">Reference proteome</keyword>
<evidence type="ECO:0000313" key="2">
    <source>
        <dbReference type="Proteomes" id="UP000199229"/>
    </source>
</evidence>
<dbReference type="STRING" id="582675.SAMN05192565_13133"/>
<dbReference type="EMBL" id="FOPM01000031">
    <property type="protein sequence ID" value="SFH07839.1"/>
    <property type="molecule type" value="Genomic_DNA"/>
</dbReference>
<protein>
    <recommendedName>
        <fullName evidence="3">Adenylate kinase</fullName>
    </recommendedName>
</protein>
<evidence type="ECO:0000313" key="1">
    <source>
        <dbReference type="EMBL" id="SFH07839.1"/>
    </source>
</evidence>
<organism evidence="1 2">
    <name type="scientific">Methylobacterium gossipiicola</name>
    <dbReference type="NCBI Taxonomy" id="582675"/>
    <lineage>
        <taxon>Bacteria</taxon>
        <taxon>Pseudomonadati</taxon>
        <taxon>Pseudomonadota</taxon>
        <taxon>Alphaproteobacteria</taxon>
        <taxon>Hyphomicrobiales</taxon>
        <taxon>Methylobacteriaceae</taxon>
        <taxon>Methylobacterium</taxon>
    </lineage>
</organism>
<proteinExistence type="predicted"/>